<reference evidence="1 2" key="1">
    <citation type="submission" date="2018-01" db="EMBL/GenBank/DDBJ databases">
        <title>Whole genome sequencing of Histamine producing bacteria.</title>
        <authorList>
            <person name="Butler K."/>
        </authorList>
    </citation>
    <scope>NUCLEOTIDE SEQUENCE [LARGE SCALE GENOMIC DNA]</scope>
    <source>
        <strain evidence="1 2">NCIMB 13481</strain>
    </source>
</reference>
<evidence type="ECO:0000313" key="1">
    <source>
        <dbReference type="EMBL" id="PSV92442.1"/>
    </source>
</evidence>
<dbReference type="EMBL" id="PYLW01000023">
    <property type="protein sequence ID" value="PSV92442.1"/>
    <property type="molecule type" value="Genomic_DNA"/>
</dbReference>
<accession>A0A2T3MFG6</accession>
<name>A0A2T3MFG6_9GAMM</name>
<sequence>MNKKNLKYEEIKALLRFMNWSIKDFSDIYLNENSPYDLDESEYKKHYNKVKGQFKRASNTEKSTANFIIYINFIKEFDEFVLKNREHKFEAFLSQFLSSIKEVEIKRQLTNVGIRYYESNANSSWTEEEIEDVLKCASQHADTIGSFSHGFQVVKLCDDGLMADYLVFWAGDIGFAGGSGTWGPAYCLVRKNHWGSYNIAAPGREFYEHLKIVETVVFKESILQIKGVTYGPTCHQRSPSYKLELQFRVVDSFVGTVDLELVDKKEIGYEDAS</sequence>
<comment type="caution">
    <text evidence="1">The sequence shown here is derived from an EMBL/GenBank/DDBJ whole genome shotgun (WGS) entry which is preliminary data.</text>
</comment>
<dbReference type="Proteomes" id="UP000241954">
    <property type="component" value="Unassembled WGS sequence"/>
</dbReference>
<protein>
    <submittedName>
        <fullName evidence="1">Uncharacterized protein</fullName>
    </submittedName>
</protein>
<dbReference type="RefSeq" id="WP_107237838.1">
    <property type="nucleotide sequence ID" value="NZ_PYLW01000023.1"/>
</dbReference>
<gene>
    <name evidence="1" type="ORF">C9I88_16465</name>
</gene>
<dbReference type="AlphaFoldDB" id="A0A2T3MFG6"/>
<proteinExistence type="predicted"/>
<organism evidence="1 2">
    <name type="scientific">Photobacterium iliopiscarium</name>
    <dbReference type="NCBI Taxonomy" id="56192"/>
    <lineage>
        <taxon>Bacteria</taxon>
        <taxon>Pseudomonadati</taxon>
        <taxon>Pseudomonadota</taxon>
        <taxon>Gammaproteobacteria</taxon>
        <taxon>Vibrionales</taxon>
        <taxon>Vibrionaceae</taxon>
        <taxon>Photobacterium</taxon>
    </lineage>
</organism>
<evidence type="ECO:0000313" key="2">
    <source>
        <dbReference type="Proteomes" id="UP000241954"/>
    </source>
</evidence>